<dbReference type="PROSITE" id="PS51384">
    <property type="entry name" value="FAD_FR"/>
    <property type="match status" value="1"/>
</dbReference>
<dbReference type="InterPro" id="IPR017927">
    <property type="entry name" value="FAD-bd_FR_type"/>
</dbReference>
<evidence type="ECO:0000256" key="4">
    <source>
        <dbReference type="ARBA" id="ARBA00022723"/>
    </source>
</evidence>
<dbReference type="Gene3D" id="3.40.50.80">
    <property type="entry name" value="Nucleotide-binding domain of ferredoxin-NADP reductase (FNR) module"/>
    <property type="match status" value="1"/>
</dbReference>
<dbReference type="Pfam" id="PF00970">
    <property type="entry name" value="FAD_binding_6"/>
    <property type="match status" value="1"/>
</dbReference>
<dbReference type="PANTHER" id="PTHR47354">
    <property type="entry name" value="NADH OXIDOREDUCTASE HCR"/>
    <property type="match status" value="1"/>
</dbReference>
<accession>A0A5J4L0Q5</accession>
<organism evidence="10">
    <name type="scientific">hot springs metagenome</name>
    <dbReference type="NCBI Taxonomy" id="433727"/>
    <lineage>
        <taxon>unclassified sequences</taxon>
        <taxon>metagenomes</taxon>
        <taxon>ecological metagenomes</taxon>
    </lineage>
</organism>
<comment type="cofactor">
    <cofactor evidence="1">
        <name>FAD</name>
        <dbReference type="ChEBI" id="CHEBI:57692"/>
    </cofactor>
</comment>
<evidence type="ECO:0000313" key="10">
    <source>
        <dbReference type="EMBL" id="GER92872.1"/>
    </source>
</evidence>
<keyword evidence="4" id="KW-0479">Metal-binding</keyword>
<dbReference type="InterPro" id="IPR008333">
    <property type="entry name" value="Cbr1-like_FAD-bd_dom"/>
</dbReference>
<dbReference type="InterPro" id="IPR012165">
    <property type="entry name" value="Cyt_c3_hydrogenase_gsu"/>
</dbReference>
<dbReference type="InterPro" id="IPR050415">
    <property type="entry name" value="MRET"/>
</dbReference>
<comment type="caution">
    <text evidence="10">The sequence shown here is derived from an EMBL/GenBank/DDBJ whole genome shotgun (WGS) entry which is preliminary data.</text>
</comment>
<dbReference type="AlphaFoldDB" id="A0A5J4L0Q5"/>
<dbReference type="GO" id="GO:0016491">
    <property type="term" value="F:oxidoreductase activity"/>
    <property type="evidence" value="ECO:0007669"/>
    <property type="project" value="UniProtKB-KW"/>
</dbReference>
<dbReference type="GO" id="GO:0050660">
    <property type="term" value="F:flavin adenine dinucleotide binding"/>
    <property type="evidence" value="ECO:0007669"/>
    <property type="project" value="InterPro"/>
</dbReference>
<name>A0A5J4L0Q5_9ZZZZ</name>
<dbReference type="Gene3D" id="2.40.30.10">
    <property type="entry name" value="Translation factors"/>
    <property type="match status" value="1"/>
</dbReference>
<dbReference type="CDD" id="cd00322">
    <property type="entry name" value="FNR_like"/>
    <property type="match status" value="1"/>
</dbReference>
<dbReference type="Pfam" id="PF00175">
    <property type="entry name" value="NAD_binding_1"/>
    <property type="match status" value="1"/>
</dbReference>
<dbReference type="InterPro" id="IPR017938">
    <property type="entry name" value="Riboflavin_synthase-like_b-brl"/>
</dbReference>
<dbReference type="GO" id="GO:0046872">
    <property type="term" value="F:metal ion binding"/>
    <property type="evidence" value="ECO:0007669"/>
    <property type="project" value="UniProtKB-KW"/>
</dbReference>
<evidence type="ECO:0000259" key="9">
    <source>
        <dbReference type="PROSITE" id="PS51384"/>
    </source>
</evidence>
<dbReference type="PRINTS" id="PR00371">
    <property type="entry name" value="FPNCR"/>
</dbReference>
<dbReference type="SUPFAM" id="SSF52343">
    <property type="entry name" value="Ferredoxin reductase-like, C-terminal NADP-linked domain"/>
    <property type="match status" value="1"/>
</dbReference>
<protein>
    <submittedName>
        <fullName evidence="10">FAD-binding oxidoreductase</fullName>
    </submittedName>
</protein>
<dbReference type="SUPFAM" id="SSF63380">
    <property type="entry name" value="Riboflavin synthase domain-like"/>
    <property type="match status" value="1"/>
</dbReference>
<evidence type="ECO:0000256" key="7">
    <source>
        <dbReference type="ARBA" id="ARBA00023004"/>
    </source>
</evidence>
<sequence>MNIKNIKVFETEVIEIIKRTYNVKSFRFMLSEDVDFKPGQFFHVTIKIDGQEASKHFSISNSPTEKAYLEFTKKITDSEFSHALDNLKIGDWARIKMPFGNFTFTGEYEKIAFLIGGIGITPVRSICKFVTDKRLDTDIIVLYGSKTERDIIFHEDFIRMEAENKKLRVVYTLDDPIDRASWKGRVGFITSEMIKEEIPDFVERVFYTCGPPKMVDYIKKVLHEELGIDKEKIISENFTGY</sequence>
<dbReference type="PIRSF" id="PIRSF006816">
    <property type="entry name" value="Cyc3_hyd_g"/>
    <property type="match status" value="1"/>
</dbReference>
<dbReference type="GO" id="GO:0006221">
    <property type="term" value="P:pyrimidine nucleotide biosynthetic process"/>
    <property type="evidence" value="ECO:0007669"/>
    <property type="project" value="InterPro"/>
</dbReference>
<proteinExistence type="predicted"/>
<dbReference type="InterPro" id="IPR001433">
    <property type="entry name" value="OxRdtase_FAD/NAD-bd"/>
</dbReference>
<feature type="domain" description="FAD-binding FR-type" evidence="9">
    <location>
        <begin position="6"/>
        <end position="105"/>
    </location>
</feature>
<keyword evidence="7" id="KW-0408">Iron</keyword>
<reference evidence="10" key="1">
    <citation type="submission" date="2019-10" db="EMBL/GenBank/DDBJ databases">
        <title>Metagenomic sequencing of thiosulfate-disproportionating enrichment culture.</title>
        <authorList>
            <person name="Umezawa K."/>
            <person name="Kojima H."/>
            <person name="Fukui M."/>
        </authorList>
    </citation>
    <scope>NUCLEOTIDE SEQUENCE</scope>
    <source>
        <strain evidence="10">45J</strain>
    </source>
</reference>
<evidence type="ECO:0000256" key="6">
    <source>
        <dbReference type="ARBA" id="ARBA00023002"/>
    </source>
</evidence>
<dbReference type="EMBL" id="BLAB01000001">
    <property type="protein sequence ID" value="GER92872.1"/>
    <property type="molecule type" value="Genomic_DNA"/>
</dbReference>
<evidence type="ECO:0000256" key="1">
    <source>
        <dbReference type="ARBA" id="ARBA00001974"/>
    </source>
</evidence>
<keyword evidence="2" id="KW-0285">Flavoprotein</keyword>
<dbReference type="InterPro" id="IPR039261">
    <property type="entry name" value="FNR_nucleotide-bd"/>
</dbReference>
<evidence type="ECO:0000256" key="3">
    <source>
        <dbReference type="ARBA" id="ARBA00022714"/>
    </source>
</evidence>
<dbReference type="PRINTS" id="PR00410">
    <property type="entry name" value="PHEHYDRXLASE"/>
</dbReference>
<keyword evidence="5" id="KW-0274">FAD</keyword>
<dbReference type="InterPro" id="IPR001709">
    <property type="entry name" value="Flavoprot_Pyr_Nucl_cyt_Rdtase"/>
</dbReference>
<keyword evidence="8" id="KW-0411">Iron-sulfur</keyword>
<evidence type="ECO:0000256" key="8">
    <source>
        <dbReference type="ARBA" id="ARBA00023014"/>
    </source>
</evidence>
<keyword evidence="3" id="KW-0001">2Fe-2S</keyword>
<evidence type="ECO:0000256" key="5">
    <source>
        <dbReference type="ARBA" id="ARBA00022827"/>
    </source>
</evidence>
<dbReference type="PANTHER" id="PTHR47354:SF6">
    <property type="entry name" value="NADH OXIDOREDUCTASE HCR"/>
    <property type="match status" value="1"/>
</dbReference>
<dbReference type="GO" id="GO:0051537">
    <property type="term" value="F:2 iron, 2 sulfur cluster binding"/>
    <property type="evidence" value="ECO:0007669"/>
    <property type="project" value="UniProtKB-KW"/>
</dbReference>
<evidence type="ECO:0000256" key="2">
    <source>
        <dbReference type="ARBA" id="ARBA00022630"/>
    </source>
</evidence>
<gene>
    <name evidence="10" type="ORF">A45J_0603</name>
</gene>
<keyword evidence="6" id="KW-0560">Oxidoreductase</keyword>